<reference evidence="2" key="1">
    <citation type="submission" date="2015-12" db="EMBL/GenBank/DDBJ databases">
        <title>De novo transcriptome assembly of four potential Pierce s Disease insect vectors from Arizona vineyards.</title>
        <authorList>
            <person name="Tassone E.E."/>
        </authorList>
    </citation>
    <scope>NUCLEOTIDE SEQUENCE</scope>
</reference>
<accession>A0A1B6E719</accession>
<evidence type="ECO:0000256" key="1">
    <source>
        <dbReference type="SAM" id="MobiDB-lite"/>
    </source>
</evidence>
<name>A0A1B6E719_9HEMI</name>
<dbReference type="AlphaFoldDB" id="A0A1B6E719"/>
<proteinExistence type="predicted"/>
<dbReference type="EMBL" id="GEDC01003644">
    <property type="protein sequence ID" value="JAS33654.1"/>
    <property type="molecule type" value="Transcribed_RNA"/>
</dbReference>
<organism evidence="2">
    <name type="scientific">Clastoptera arizonana</name>
    <name type="common">Arizona spittle bug</name>
    <dbReference type="NCBI Taxonomy" id="38151"/>
    <lineage>
        <taxon>Eukaryota</taxon>
        <taxon>Metazoa</taxon>
        <taxon>Ecdysozoa</taxon>
        <taxon>Arthropoda</taxon>
        <taxon>Hexapoda</taxon>
        <taxon>Insecta</taxon>
        <taxon>Pterygota</taxon>
        <taxon>Neoptera</taxon>
        <taxon>Paraneoptera</taxon>
        <taxon>Hemiptera</taxon>
        <taxon>Auchenorrhyncha</taxon>
        <taxon>Cercopoidea</taxon>
        <taxon>Clastopteridae</taxon>
        <taxon>Clastoptera</taxon>
    </lineage>
</organism>
<protein>
    <submittedName>
        <fullName evidence="2">Uncharacterized protein</fullName>
    </submittedName>
</protein>
<feature type="region of interest" description="Disordered" evidence="1">
    <location>
        <begin position="17"/>
        <end position="37"/>
    </location>
</feature>
<sequence>MGGHVMESFGGGLVDRTCRLGTPMDSPGGLTNPMSSVNMPSTGLPYPYNQYSSPYSGTPVGGFPYSPPHNLHVPSPNFPYPSPYSNAGYPQPSYLPNHVFDRIKSDRMDIGFGGF</sequence>
<gene>
    <name evidence="2" type="ORF">g.29862</name>
</gene>
<evidence type="ECO:0000313" key="2">
    <source>
        <dbReference type="EMBL" id="JAS33654.1"/>
    </source>
</evidence>